<evidence type="ECO:0000256" key="15">
    <source>
        <dbReference type="SAM" id="Phobius"/>
    </source>
</evidence>
<dbReference type="PROSITE" id="PS00086">
    <property type="entry name" value="CYTOCHROME_P450"/>
    <property type="match status" value="1"/>
</dbReference>
<dbReference type="Pfam" id="PF00067">
    <property type="entry name" value="p450"/>
    <property type="match status" value="1"/>
</dbReference>
<evidence type="ECO:0000256" key="11">
    <source>
        <dbReference type="ARBA" id="ARBA00023033"/>
    </source>
</evidence>
<evidence type="ECO:0000256" key="5">
    <source>
        <dbReference type="ARBA" id="ARBA00022617"/>
    </source>
</evidence>
<dbReference type="InterPro" id="IPR036396">
    <property type="entry name" value="Cyt_P450_sf"/>
</dbReference>
<gene>
    <name evidence="16" type="ORF">PSYICH_LOCUS88</name>
</gene>
<evidence type="ECO:0000256" key="8">
    <source>
        <dbReference type="ARBA" id="ARBA00022848"/>
    </source>
</evidence>
<evidence type="ECO:0008006" key="18">
    <source>
        <dbReference type="Google" id="ProtNLM"/>
    </source>
</evidence>
<comment type="subcellular location">
    <subcellularLocation>
        <location evidence="3">Endoplasmic reticulum membrane</location>
        <topology evidence="3">Peripheral membrane protein</topology>
    </subcellularLocation>
    <subcellularLocation>
        <location evidence="2">Microsome membrane</location>
        <topology evidence="2">Peripheral membrane protein</topology>
    </subcellularLocation>
</comment>
<keyword evidence="8" id="KW-0492">Microsome</keyword>
<dbReference type="InterPro" id="IPR002401">
    <property type="entry name" value="Cyt_P450_E_grp-I"/>
</dbReference>
<keyword evidence="11 14" id="KW-0503">Monooxygenase</keyword>
<keyword evidence="6 13" id="KW-0479">Metal-binding</keyword>
<keyword evidence="17" id="KW-1185">Reference proteome</keyword>
<dbReference type="GO" id="GO:0005789">
    <property type="term" value="C:endoplasmic reticulum membrane"/>
    <property type="evidence" value="ECO:0007669"/>
    <property type="project" value="UniProtKB-SubCell"/>
</dbReference>
<evidence type="ECO:0000256" key="3">
    <source>
        <dbReference type="ARBA" id="ARBA00004406"/>
    </source>
</evidence>
<keyword evidence="7" id="KW-0256">Endoplasmic reticulum</keyword>
<dbReference type="InterPro" id="IPR017972">
    <property type="entry name" value="Cyt_P450_CS"/>
</dbReference>
<dbReference type="GO" id="GO:0016705">
    <property type="term" value="F:oxidoreductase activity, acting on paired donors, with incorporation or reduction of molecular oxygen"/>
    <property type="evidence" value="ECO:0007669"/>
    <property type="project" value="InterPro"/>
</dbReference>
<dbReference type="GO" id="GO:0020037">
    <property type="term" value="F:heme binding"/>
    <property type="evidence" value="ECO:0007669"/>
    <property type="project" value="InterPro"/>
</dbReference>
<dbReference type="PANTHER" id="PTHR24292">
    <property type="entry name" value="CYTOCHROME P450"/>
    <property type="match status" value="1"/>
</dbReference>
<dbReference type="PRINTS" id="PR00463">
    <property type="entry name" value="EP450I"/>
</dbReference>
<comment type="similarity">
    <text evidence="4 14">Belongs to the cytochrome P450 family.</text>
</comment>
<evidence type="ECO:0000256" key="2">
    <source>
        <dbReference type="ARBA" id="ARBA00004174"/>
    </source>
</evidence>
<dbReference type="OrthoDB" id="2789670at2759"/>
<dbReference type="PANTHER" id="PTHR24292:SF45">
    <property type="entry name" value="CYTOCHROME P450 6G1-RELATED"/>
    <property type="match status" value="1"/>
</dbReference>
<keyword evidence="15" id="KW-1133">Transmembrane helix</keyword>
<evidence type="ECO:0000256" key="9">
    <source>
        <dbReference type="ARBA" id="ARBA00023002"/>
    </source>
</evidence>
<dbReference type="AlphaFoldDB" id="A0A9P0G6C2"/>
<evidence type="ECO:0000256" key="14">
    <source>
        <dbReference type="RuleBase" id="RU000461"/>
    </source>
</evidence>
<feature type="binding site" description="axial binding residue" evidence="13">
    <location>
        <position position="446"/>
    </location>
    <ligand>
        <name>heme</name>
        <dbReference type="ChEBI" id="CHEBI:30413"/>
    </ligand>
    <ligandPart>
        <name>Fe</name>
        <dbReference type="ChEBI" id="CHEBI:18248"/>
    </ligandPart>
</feature>
<feature type="transmembrane region" description="Helical" evidence="15">
    <location>
        <begin position="6"/>
        <end position="26"/>
    </location>
</feature>
<keyword evidence="15" id="KW-0812">Transmembrane</keyword>
<accession>A0A9P0G6C2</accession>
<feature type="transmembrane region" description="Helical" evidence="15">
    <location>
        <begin position="301"/>
        <end position="324"/>
    </location>
</feature>
<reference evidence="16" key="1">
    <citation type="submission" date="2022-01" db="EMBL/GenBank/DDBJ databases">
        <authorList>
            <person name="King R."/>
        </authorList>
    </citation>
    <scope>NUCLEOTIDE SEQUENCE</scope>
</reference>
<dbReference type="InterPro" id="IPR001128">
    <property type="entry name" value="Cyt_P450"/>
</dbReference>
<dbReference type="FunFam" id="1.10.630.10:FF:000182">
    <property type="entry name" value="Cytochrome P450 3A4"/>
    <property type="match status" value="1"/>
</dbReference>
<keyword evidence="12 15" id="KW-0472">Membrane</keyword>
<evidence type="ECO:0000256" key="6">
    <source>
        <dbReference type="ARBA" id="ARBA00022723"/>
    </source>
</evidence>
<dbReference type="GO" id="GO:0005506">
    <property type="term" value="F:iron ion binding"/>
    <property type="evidence" value="ECO:0007669"/>
    <property type="project" value="InterPro"/>
</dbReference>
<evidence type="ECO:0000256" key="7">
    <source>
        <dbReference type="ARBA" id="ARBA00022824"/>
    </source>
</evidence>
<keyword evidence="5 13" id="KW-0349">Heme</keyword>
<dbReference type="InterPro" id="IPR050476">
    <property type="entry name" value="Insect_CytP450_Detox"/>
</dbReference>
<organism evidence="16 17">
    <name type="scientific">Psylliodes chrysocephalus</name>
    <dbReference type="NCBI Taxonomy" id="3402493"/>
    <lineage>
        <taxon>Eukaryota</taxon>
        <taxon>Metazoa</taxon>
        <taxon>Ecdysozoa</taxon>
        <taxon>Arthropoda</taxon>
        <taxon>Hexapoda</taxon>
        <taxon>Insecta</taxon>
        <taxon>Pterygota</taxon>
        <taxon>Neoptera</taxon>
        <taxon>Endopterygota</taxon>
        <taxon>Coleoptera</taxon>
        <taxon>Polyphaga</taxon>
        <taxon>Cucujiformia</taxon>
        <taxon>Chrysomeloidea</taxon>
        <taxon>Chrysomelidae</taxon>
        <taxon>Galerucinae</taxon>
        <taxon>Alticini</taxon>
        <taxon>Psylliodes</taxon>
    </lineage>
</organism>
<name>A0A9P0G6C2_9CUCU</name>
<protein>
    <recommendedName>
        <fullName evidence="18">Cytochrome P450</fullName>
    </recommendedName>
</protein>
<evidence type="ECO:0000313" key="17">
    <source>
        <dbReference type="Proteomes" id="UP001153636"/>
    </source>
</evidence>
<dbReference type="Proteomes" id="UP001153636">
    <property type="component" value="Chromosome 1"/>
</dbReference>
<evidence type="ECO:0000256" key="12">
    <source>
        <dbReference type="ARBA" id="ARBA00023136"/>
    </source>
</evidence>
<evidence type="ECO:0000313" key="16">
    <source>
        <dbReference type="EMBL" id="CAH1098480.1"/>
    </source>
</evidence>
<dbReference type="EMBL" id="OV651813">
    <property type="protein sequence ID" value="CAH1098480.1"/>
    <property type="molecule type" value="Genomic_DNA"/>
</dbReference>
<keyword evidence="10 13" id="KW-0408">Iron</keyword>
<comment type="cofactor">
    <cofactor evidence="1 13">
        <name>heme</name>
        <dbReference type="ChEBI" id="CHEBI:30413"/>
    </cofactor>
</comment>
<evidence type="ECO:0000256" key="13">
    <source>
        <dbReference type="PIRSR" id="PIRSR602401-1"/>
    </source>
</evidence>
<dbReference type="PRINTS" id="PR00385">
    <property type="entry name" value="P450"/>
</dbReference>
<dbReference type="GO" id="GO:0004497">
    <property type="term" value="F:monooxygenase activity"/>
    <property type="evidence" value="ECO:0007669"/>
    <property type="project" value="UniProtKB-KW"/>
</dbReference>
<dbReference type="CDD" id="cd11056">
    <property type="entry name" value="CYP6-like"/>
    <property type="match status" value="1"/>
</dbReference>
<sequence length="502" mass="58391">MLTNSTELDILLLLSSIIFFLLYIFFTRNFNYWKRRGVPYKKPLPLVGNFLQVVRLKKNFAEVLAELYFETNVPYLGIFIGDKPALLIKDLELSRNILVRDFQHFTDNSFANRAGNISEYMVPFMKGKDWKLYRKFNTPAFSRATLKSAYFELIIEASNELIEYLDTRLNNNENLINGKKLTEGYSAEMLTSIALGAKGNCFRNENSKILKMAHDLFNFINLKRGISLAAYLLYPKLVNLLKLKLIDPISESEFKKVFFQSVLKRKENENTRQDLVGILMKWRREEREHIELDDEKMVAQAITFFLAAFEGITNVTVMALYELAANLKIQTKLREEIREYLNNSNLTFEAVFSELKYLDMVIKETLREYPPVAVFNRECTIDYRVPTTNFLIEKGTTLFIPSFAIQNDPEYFPNPDVFDPERFSEFNSHKIKAGTYMPFSDGSRSCMGEKIGLTSVKVAVARIIQNYQVDLRDDSQRKMKIDPKAYVLGPDEEKVTFKFKRV</sequence>
<proteinExistence type="inferred from homology"/>
<evidence type="ECO:0000256" key="4">
    <source>
        <dbReference type="ARBA" id="ARBA00010617"/>
    </source>
</evidence>
<evidence type="ECO:0000256" key="1">
    <source>
        <dbReference type="ARBA" id="ARBA00001971"/>
    </source>
</evidence>
<dbReference type="SUPFAM" id="SSF48264">
    <property type="entry name" value="Cytochrome P450"/>
    <property type="match status" value="1"/>
</dbReference>
<keyword evidence="9 14" id="KW-0560">Oxidoreductase</keyword>
<dbReference type="Gene3D" id="1.10.630.10">
    <property type="entry name" value="Cytochrome P450"/>
    <property type="match status" value="1"/>
</dbReference>
<evidence type="ECO:0000256" key="10">
    <source>
        <dbReference type="ARBA" id="ARBA00023004"/>
    </source>
</evidence>